<dbReference type="Gene3D" id="2.130.10.10">
    <property type="entry name" value="YVTN repeat-like/Quinoprotein amine dehydrogenase"/>
    <property type="match status" value="1"/>
</dbReference>
<proteinExistence type="predicted"/>
<accession>A0ABW4UES8</accession>
<dbReference type="SUPFAM" id="SSF63829">
    <property type="entry name" value="Calcium-dependent phosphotriesterase"/>
    <property type="match status" value="1"/>
</dbReference>
<protein>
    <submittedName>
        <fullName evidence="1">Uncharacterized protein</fullName>
    </submittedName>
</protein>
<evidence type="ECO:0000313" key="2">
    <source>
        <dbReference type="Proteomes" id="UP001597405"/>
    </source>
</evidence>
<comment type="caution">
    <text evidence="1">The sequence shown here is derived from an EMBL/GenBank/DDBJ whole genome shotgun (WGS) entry which is preliminary data.</text>
</comment>
<dbReference type="InterPro" id="IPR015943">
    <property type="entry name" value="WD40/YVTN_repeat-like_dom_sf"/>
</dbReference>
<evidence type="ECO:0000313" key="1">
    <source>
        <dbReference type="EMBL" id="MFD1985475.1"/>
    </source>
</evidence>
<dbReference type="Proteomes" id="UP001597405">
    <property type="component" value="Unassembled WGS sequence"/>
</dbReference>
<sequence length="201" mass="21632">MASLFTFLTMSQSLGQRGFPERLPSTIPVADLTGNWQFIPVPLPDRNVTHILLSKDKDRIFLGTPSGVASYNGADMQVPEFESVDAEQPIFVNSLVEAAAGTVLVGTINDSLWQWRGNAIRAIYGACPRRSNPCPRAEWAFASSQDGTIYVASSSIASTQHDALKALRAAIPDRVIDVQTSASYLGMAGSELVAASMARSR</sequence>
<organism evidence="1 2">
    <name type="scientific">Mesorhizobium newzealandense</name>
    <dbReference type="NCBI Taxonomy" id="1300302"/>
    <lineage>
        <taxon>Bacteria</taxon>
        <taxon>Pseudomonadati</taxon>
        <taxon>Pseudomonadota</taxon>
        <taxon>Alphaproteobacteria</taxon>
        <taxon>Hyphomicrobiales</taxon>
        <taxon>Phyllobacteriaceae</taxon>
        <taxon>Mesorhizobium</taxon>
    </lineage>
</organism>
<dbReference type="EMBL" id="JBHUGZ010000016">
    <property type="protein sequence ID" value="MFD1985475.1"/>
    <property type="molecule type" value="Genomic_DNA"/>
</dbReference>
<gene>
    <name evidence="1" type="ORF">ACFSOZ_23560</name>
</gene>
<name>A0ABW4UES8_9HYPH</name>
<reference evidence="2" key="1">
    <citation type="journal article" date="2019" name="Int. J. Syst. Evol. Microbiol.">
        <title>The Global Catalogue of Microorganisms (GCM) 10K type strain sequencing project: providing services to taxonomists for standard genome sequencing and annotation.</title>
        <authorList>
            <consortium name="The Broad Institute Genomics Platform"/>
            <consortium name="The Broad Institute Genome Sequencing Center for Infectious Disease"/>
            <person name="Wu L."/>
            <person name="Ma J."/>
        </authorList>
    </citation>
    <scope>NUCLEOTIDE SEQUENCE [LARGE SCALE GENOMIC DNA]</scope>
    <source>
        <strain evidence="2">CGMCC 1.16225</strain>
    </source>
</reference>
<dbReference type="RefSeq" id="WP_379101843.1">
    <property type="nucleotide sequence ID" value="NZ_JBHUGZ010000016.1"/>
</dbReference>
<keyword evidence="2" id="KW-1185">Reference proteome</keyword>